<dbReference type="EMBL" id="WNTK01000028">
    <property type="protein sequence ID" value="KAG9473050.1"/>
    <property type="molecule type" value="Genomic_DNA"/>
</dbReference>
<sequence length="284" mass="30280">MVNKGLLLENATSSKMVGNEVHTAAASPGPWDITCSVRNHVSDSKTRTNVICPVPLSDPVLEASCLNNGSLSISCSVENGTDTIFFLNVNGTLLSTNLTFYLLVPLSDPVLNVSCHNDRTLAISCSVENGTDPTFSLSVNEELILKNVSTESKRVNVTVSVSESWDVHCSVRNNLGEKNTSKSYKTCPAPVSPPLLNITCLSNGSTMITCSVLSGTNPKFQLTVNGSILTPYNTSSSCCGFNYIMSPGGTWNITCSVRNELGEYTSSNSSHSSCGECEIFVVII</sequence>
<dbReference type="InterPro" id="IPR013783">
    <property type="entry name" value="Ig-like_fold"/>
</dbReference>
<dbReference type="OrthoDB" id="8439544at2759"/>
<protein>
    <recommendedName>
        <fullName evidence="3">Ig-like domain-containing protein</fullName>
    </recommendedName>
</protein>
<evidence type="ECO:0008006" key="3">
    <source>
        <dbReference type="Google" id="ProtNLM"/>
    </source>
</evidence>
<dbReference type="Gene3D" id="2.60.40.10">
    <property type="entry name" value="Immunoglobulins"/>
    <property type="match status" value="2"/>
</dbReference>
<dbReference type="InterPro" id="IPR036179">
    <property type="entry name" value="Ig-like_dom_sf"/>
</dbReference>
<organism evidence="1 2">
    <name type="scientific">Eleutherodactylus coqui</name>
    <name type="common">Puerto Rican coqui</name>
    <dbReference type="NCBI Taxonomy" id="57060"/>
    <lineage>
        <taxon>Eukaryota</taxon>
        <taxon>Metazoa</taxon>
        <taxon>Chordata</taxon>
        <taxon>Craniata</taxon>
        <taxon>Vertebrata</taxon>
        <taxon>Euteleostomi</taxon>
        <taxon>Amphibia</taxon>
        <taxon>Batrachia</taxon>
        <taxon>Anura</taxon>
        <taxon>Neobatrachia</taxon>
        <taxon>Hyloidea</taxon>
        <taxon>Eleutherodactylidae</taxon>
        <taxon>Eleutherodactylinae</taxon>
        <taxon>Eleutherodactylus</taxon>
        <taxon>Eleutherodactylus</taxon>
    </lineage>
</organism>
<keyword evidence="2" id="KW-1185">Reference proteome</keyword>
<evidence type="ECO:0000313" key="1">
    <source>
        <dbReference type="EMBL" id="KAG9473050.1"/>
    </source>
</evidence>
<name>A0A8J6EQ26_ELECQ</name>
<comment type="caution">
    <text evidence="1">The sequence shown here is derived from an EMBL/GenBank/DDBJ whole genome shotgun (WGS) entry which is preliminary data.</text>
</comment>
<reference evidence="1" key="1">
    <citation type="thesis" date="2020" institute="ProQuest LLC" country="789 East Eisenhower Parkway, Ann Arbor, MI, USA">
        <title>Comparative Genomics and Chromosome Evolution.</title>
        <authorList>
            <person name="Mudd A.B."/>
        </authorList>
    </citation>
    <scope>NUCLEOTIDE SEQUENCE</scope>
    <source>
        <strain evidence="1">HN-11 Male</strain>
        <tissue evidence="1">Kidney and liver</tissue>
    </source>
</reference>
<gene>
    <name evidence="1" type="ORF">GDO78_015326</name>
</gene>
<dbReference type="SUPFAM" id="SSF48726">
    <property type="entry name" value="Immunoglobulin"/>
    <property type="match status" value="1"/>
</dbReference>
<accession>A0A8J6EQ26</accession>
<proteinExistence type="predicted"/>
<dbReference type="AlphaFoldDB" id="A0A8J6EQ26"/>
<dbReference type="Proteomes" id="UP000770717">
    <property type="component" value="Unassembled WGS sequence"/>
</dbReference>
<evidence type="ECO:0000313" key="2">
    <source>
        <dbReference type="Proteomes" id="UP000770717"/>
    </source>
</evidence>